<evidence type="ECO:0000313" key="1">
    <source>
        <dbReference type="EMBL" id="BAS77269.1"/>
    </source>
</evidence>
<dbReference type="AlphaFoldDB" id="A0A0P0VFD8"/>
<protein>
    <submittedName>
        <fullName evidence="1">Os02g0177666 protein</fullName>
    </submittedName>
</protein>
<feature type="non-terminal residue" evidence="1">
    <location>
        <position position="1"/>
    </location>
</feature>
<dbReference type="InParanoid" id="A0A0P0VFD8"/>
<reference evidence="2" key="1">
    <citation type="journal article" date="2005" name="Nature">
        <title>The map-based sequence of the rice genome.</title>
        <authorList>
            <consortium name="International rice genome sequencing project (IRGSP)"/>
            <person name="Matsumoto T."/>
            <person name="Wu J."/>
            <person name="Kanamori H."/>
            <person name="Katayose Y."/>
            <person name="Fujisawa M."/>
            <person name="Namiki N."/>
            <person name="Mizuno H."/>
            <person name="Yamamoto K."/>
            <person name="Antonio B.A."/>
            <person name="Baba T."/>
            <person name="Sakata K."/>
            <person name="Nagamura Y."/>
            <person name="Aoki H."/>
            <person name="Arikawa K."/>
            <person name="Arita K."/>
            <person name="Bito T."/>
            <person name="Chiden Y."/>
            <person name="Fujitsuka N."/>
            <person name="Fukunaka R."/>
            <person name="Hamada M."/>
            <person name="Harada C."/>
            <person name="Hayashi A."/>
            <person name="Hijishita S."/>
            <person name="Honda M."/>
            <person name="Hosokawa S."/>
            <person name="Ichikawa Y."/>
            <person name="Idonuma A."/>
            <person name="Iijima M."/>
            <person name="Ikeda M."/>
            <person name="Ikeno M."/>
            <person name="Ito K."/>
            <person name="Ito S."/>
            <person name="Ito T."/>
            <person name="Ito Y."/>
            <person name="Ito Y."/>
            <person name="Iwabuchi A."/>
            <person name="Kamiya K."/>
            <person name="Karasawa W."/>
            <person name="Kurita K."/>
            <person name="Katagiri S."/>
            <person name="Kikuta A."/>
            <person name="Kobayashi H."/>
            <person name="Kobayashi N."/>
            <person name="Machita K."/>
            <person name="Maehara T."/>
            <person name="Masukawa M."/>
            <person name="Mizubayashi T."/>
            <person name="Mukai Y."/>
            <person name="Nagasaki H."/>
            <person name="Nagata Y."/>
            <person name="Naito S."/>
            <person name="Nakashima M."/>
            <person name="Nakama Y."/>
            <person name="Nakamichi Y."/>
            <person name="Nakamura M."/>
            <person name="Meguro A."/>
            <person name="Negishi M."/>
            <person name="Ohta I."/>
            <person name="Ohta T."/>
            <person name="Okamoto M."/>
            <person name="Ono N."/>
            <person name="Saji S."/>
            <person name="Sakaguchi M."/>
            <person name="Sakai K."/>
            <person name="Shibata M."/>
            <person name="Shimokawa T."/>
            <person name="Song J."/>
            <person name="Takazaki Y."/>
            <person name="Terasawa K."/>
            <person name="Tsugane M."/>
            <person name="Tsuji K."/>
            <person name="Ueda S."/>
            <person name="Waki K."/>
            <person name="Yamagata H."/>
            <person name="Yamamoto M."/>
            <person name="Yamamoto S."/>
            <person name="Yamane H."/>
            <person name="Yoshiki S."/>
            <person name="Yoshihara R."/>
            <person name="Yukawa K."/>
            <person name="Zhong H."/>
            <person name="Yano M."/>
            <person name="Yuan Q."/>
            <person name="Ouyang S."/>
            <person name="Liu J."/>
            <person name="Jones K.M."/>
            <person name="Gansberger K."/>
            <person name="Moffat K."/>
            <person name="Hill J."/>
            <person name="Bera J."/>
            <person name="Fadrosh D."/>
            <person name="Jin S."/>
            <person name="Johri S."/>
            <person name="Kim M."/>
            <person name="Overton L."/>
            <person name="Reardon M."/>
            <person name="Tsitrin T."/>
            <person name="Vuong H."/>
            <person name="Weaver B."/>
            <person name="Ciecko A."/>
            <person name="Tallon L."/>
            <person name="Jackson J."/>
            <person name="Pai G."/>
            <person name="Aken S.V."/>
            <person name="Utterback T."/>
            <person name="Reidmuller S."/>
            <person name="Feldblyum T."/>
            <person name="Hsiao J."/>
            <person name="Zismann V."/>
            <person name="Iobst S."/>
            <person name="de Vazeille A.R."/>
            <person name="Buell C.R."/>
            <person name="Ying K."/>
            <person name="Li Y."/>
            <person name="Lu T."/>
            <person name="Huang Y."/>
            <person name="Zhao Q."/>
            <person name="Feng Q."/>
            <person name="Zhang L."/>
            <person name="Zhu J."/>
            <person name="Weng Q."/>
            <person name="Mu J."/>
            <person name="Lu Y."/>
            <person name="Fan D."/>
            <person name="Liu Y."/>
            <person name="Guan J."/>
            <person name="Zhang Y."/>
            <person name="Yu S."/>
            <person name="Liu X."/>
            <person name="Zhang Y."/>
            <person name="Hong G."/>
            <person name="Han B."/>
            <person name="Choisne N."/>
            <person name="Demange N."/>
            <person name="Orjeda G."/>
            <person name="Samain S."/>
            <person name="Cattolico L."/>
            <person name="Pelletier E."/>
            <person name="Couloux A."/>
            <person name="Segurens B."/>
            <person name="Wincker P."/>
            <person name="D'Hont A."/>
            <person name="Scarpelli C."/>
            <person name="Weissenbach J."/>
            <person name="Salanoubat M."/>
            <person name="Quetier F."/>
            <person name="Yu Y."/>
            <person name="Kim H.R."/>
            <person name="Rambo T."/>
            <person name="Currie J."/>
            <person name="Collura K."/>
            <person name="Luo M."/>
            <person name="Yang T."/>
            <person name="Ammiraju J.S.S."/>
            <person name="Engler F."/>
            <person name="Soderlund C."/>
            <person name="Wing R.A."/>
            <person name="Palmer L.E."/>
            <person name="de la Bastide M."/>
            <person name="Spiegel L."/>
            <person name="Nascimento L."/>
            <person name="Zutavern T."/>
            <person name="O'Shaughnessy A."/>
            <person name="Dike S."/>
            <person name="Dedhia N."/>
            <person name="Preston R."/>
            <person name="Balija V."/>
            <person name="McCombie W.R."/>
            <person name="Chow T."/>
            <person name="Chen H."/>
            <person name="Chung M."/>
            <person name="Chen C."/>
            <person name="Shaw J."/>
            <person name="Wu H."/>
            <person name="Hsiao K."/>
            <person name="Chao Y."/>
            <person name="Chu M."/>
            <person name="Cheng C."/>
            <person name="Hour A."/>
            <person name="Lee P."/>
            <person name="Lin S."/>
            <person name="Lin Y."/>
            <person name="Liou J."/>
            <person name="Liu S."/>
            <person name="Hsing Y."/>
            <person name="Raghuvanshi S."/>
            <person name="Mohanty A."/>
            <person name="Bharti A.K."/>
            <person name="Gaur A."/>
            <person name="Gupta V."/>
            <person name="Kumar D."/>
            <person name="Ravi V."/>
            <person name="Vij S."/>
            <person name="Kapur A."/>
            <person name="Khurana P."/>
            <person name="Khurana P."/>
            <person name="Khurana J.P."/>
            <person name="Tyagi A.K."/>
            <person name="Gaikwad K."/>
            <person name="Singh A."/>
            <person name="Dalal V."/>
            <person name="Srivastava S."/>
            <person name="Dixit A."/>
            <person name="Pal A.K."/>
            <person name="Ghazi I.A."/>
            <person name="Yadav M."/>
            <person name="Pandit A."/>
            <person name="Bhargava A."/>
            <person name="Sureshbabu K."/>
            <person name="Batra K."/>
            <person name="Sharma T.R."/>
            <person name="Mohapatra T."/>
            <person name="Singh N.K."/>
            <person name="Messing J."/>
            <person name="Nelson A.B."/>
            <person name="Fuks G."/>
            <person name="Kavchok S."/>
            <person name="Keizer G."/>
            <person name="Linton E."/>
            <person name="Llaca V."/>
            <person name="Song R."/>
            <person name="Tanyolac B."/>
            <person name="Young S."/>
            <person name="Ho-Il K."/>
            <person name="Hahn J.H."/>
            <person name="Sangsakoo G."/>
            <person name="Vanavichit A."/>
            <person name="de Mattos Luiz.A.T."/>
            <person name="Zimmer P.D."/>
            <person name="Malone G."/>
            <person name="Dellagostin O."/>
            <person name="de Oliveira A.C."/>
            <person name="Bevan M."/>
            <person name="Bancroft I."/>
            <person name="Minx P."/>
            <person name="Cordum H."/>
            <person name="Wilson R."/>
            <person name="Cheng Z."/>
            <person name="Jin W."/>
            <person name="Jiang J."/>
            <person name="Leong S.A."/>
            <person name="Iwama H."/>
            <person name="Gojobori T."/>
            <person name="Itoh T."/>
            <person name="Niimura Y."/>
            <person name="Fujii Y."/>
            <person name="Habara T."/>
            <person name="Sakai H."/>
            <person name="Sato Y."/>
            <person name="Wilson G."/>
            <person name="Kumar K."/>
            <person name="McCouch S."/>
            <person name="Juretic N."/>
            <person name="Hoen D."/>
            <person name="Wright S."/>
            <person name="Bruskiewich R."/>
            <person name="Bureau T."/>
            <person name="Miyao A."/>
            <person name="Hirochika H."/>
            <person name="Nishikawa T."/>
            <person name="Kadowaki K."/>
            <person name="Sugiura M."/>
            <person name="Burr B."/>
            <person name="Sasaki T."/>
        </authorList>
    </citation>
    <scope>NUCLEOTIDE SEQUENCE [LARGE SCALE GENOMIC DNA]</scope>
    <source>
        <strain evidence="2">cv. Nipponbare</strain>
    </source>
</reference>
<proteinExistence type="predicted"/>
<dbReference type="Proteomes" id="UP000059680">
    <property type="component" value="Chromosome 2"/>
</dbReference>
<reference evidence="1 2" key="3">
    <citation type="journal article" date="2013" name="Rice">
        <title>Improvement of the Oryza sativa Nipponbare reference genome using next generation sequence and optical map data.</title>
        <authorList>
            <person name="Kawahara Y."/>
            <person name="de la Bastide M."/>
            <person name="Hamilton J.P."/>
            <person name="Kanamori H."/>
            <person name="McCombie W.R."/>
            <person name="Ouyang S."/>
            <person name="Schwartz D.C."/>
            <person name="Tanaka T."/>
            <person name="Wu J."/>
            <person name="Zhou S."/>
            <person name="Childs K.L."/>
            <person name="Davidson R.M."/>
            <person name="Lin H."/>
            <person name="Quesada-Ocampo L."/>
            <person name="Vaillancourt B."/>
            <person name="Sakai H."/>
            <person name="Lee S.S."/>
            <person name="Kim J."/>
            <person name="Numa H."/>
            <person name="Itoh T."/>
            <person name="Buell C.R."/>
            <person name="Matsumoto T."/>
        </authorList>
    </citation>
    <scope>NUCLEOTIDE SEQUENCE [LARGE SCALE GENOMIC DNA]</scope>
    <source>
        <strain evidence="2">cv. Nipponbare</strain>
    </source>
</reference>
<gene>
    <name evidence="1" type="ordered locus">Os02g0177666</name>
    <name evidence="1" type="ORF">OSNPB_020177666</name>
</gene>
<dbReference type="EMBL" id="AP014958">
    <property type="protein sequence ID" value="BAS77269.1"/>
    <property type="molecule type" value="Genomic_DNA"/>
</dbReference>
<keyword evidence="2" id="KW-1185">Reference proteome</keyword>
<dbReference type="PaxDb" id="39947-A0A0P0VFD8"/>
<evidence type="ECO:0000313" key="2">
    <source>
        <dbReference type="Proteomes" id="UP000059680"/>
    </source>
</evidence>
<organism evidence="1 2">
    <name type="scientific">Oryza sativa subsp. japonica</name>
    <name type="common">Rice</name>
    <dbReference type="NCBI Taxonomy" id="39947"/>
    <lineage>
        <taxon>Eukaryota</taxon>
        <taxon>Viridiplantae</taxon>
        <taxon>Streptophyta</taxon>
        <taxon>Embryophyta</taxon>
        <taxon>Tracheophyta</taxon>
        <taxon>Spermatophyta</taxon>
        <taxon>Magnoliopsida</taxon>
        <taxon>Liliopsida</taxon>
        <taxon>Poales</taxon>
        <taxon>Poaceae</taxon>
        <taxon>BOP clade</taxon>
        <taxon>Oryzoideae</taxon>
        <taxon>Oryzeae</taxon>
        <taxon>Oryzinae</taxon>
        <taxon>Oryza</taxon>
        <taxon>Oryza sativa</taxon>
    </lineage>
</organism>
<reference evidence="1 2" key="2">
    <citation type="journal article" date="2013" name="Plant Cell Physiol.">
        <title>Rice Annotation Project Database (RAP-DB): an integrative and interactive database for rice genomics.</title>
        <authorList>
            <person name="Sakai H."/>
            <person name="Lee S.S."/>
            <person name="Tanaka T."/>
            <person name="Numa H."/>
            <person name="Kim J."/>
            <person name="Kawahara Y."/>
            <person name="Wakimoto H."/>
            <person name="Yang C.C."/>
            <person name="Iwamoto M."/>
            <person name="Abe T."/>
            <person name="Yamada Y."/>
            <person name="Muto A."/>
            <person name="Inokuchi H."/>
            <person name="Ikemura T."/>
            <person name="Matsumoto T."/>
            <person name="Sasaki T."/>
            <person name="Itoh T."/>
        </authorList>
    </citation>
    <scope>NUCLEOTIDE SEQUENCE [LARGE SCALE GENOMIC DNA]</scope>
    <source>
        <strain evidence="2">cv. Nipponbare</strain>
    </source>
</reference>
<sequence length="100" mass="10180">MSSASSSAGGTWNPLYLMISLSLSTMKISSSSSTKPMSPVCSHPSMEGLAWVGVGDVCTFHDLFSADADLAGLVPAEGGAGVGVDDLQLRVAHHCTARPG</sequence>
<name>A0A0P0VFD8_ORYSJ</name>
<dbReference type="Gramene" id="Os02t0177666-00">
    <property type="protein sequence ID" value="Os02t0177666-00"/>
    <property type="gene ID" value="Os02g0177666"/>
</dbReference>
<accession>A0A0P0VFD8</accession>